<comment type="similarity">
    <text evidence="2">Belongs to the cytochrome P450 family.</text>
</comment>
<dbReference type="PANTHER" id="PTHR24305:SF187">
    <property type="entry name" value="P450, PUTATIVE (EUROFUNG)-RELATED"/>
    <property type="match status" value="1"/>
</dbReference>
<feature type="transmembrane region" description="Helical" evidence="9">
    <location>
        <begin position="109"/>
        <end position="129"/>
    </location>
</feature>
<dbReference type="AlphaFoldDB" id="A0AAN6X4Y7"/>
<keyword evidence="9" id="KW-0812">Transmembrane</keyword>
<keyword evidence="9" id="KW-1133">Transmembrane helix</keyword>
<evidence type="ECO:0000256" key="8">
    <source>
        <dbReference type="PIRSR" id="PIRSR602403-1"/>
    </source>
</evidence>
<keyword evidence="7" id="KW-0503">Monooxygenase</keyword>
<dbReference type="InterPro" id="IPR036396">
    <property type="entry name" value="Cyt_P450_sf"/>
</dbReference>
<evidence type="ECO:0000256" key="2">
    <source>
        <dbReference type="ARBA" id="ARBA00010617"/>
    </source>
</evidence>
<evidence type="ECO:0000256" key="6">
    <source>
        <dbReference type="ARBA" id="ARBA00023004"/>
    </source>
</evidence>
<keyword evidence="11" id="KW-1185">Reference proteome</keyword>
<dbReference type="SUPFAM" id="SSF48264">
    <property type="entry name" value="Cytochrome P450"/>
    <property type="match status" value="1"/>
</dbReference>
<evidence type="ECO:0000256" key="3">
    <source>
        <dbReference type="ARBA" id="ARBA00022617"/>
    </source>
</evidence>
<dbReference type="PRINTS" id="PR00465">
    <property type="entry name" value="EP450IV"/>
</dbReference>
<dbReference type="InterPro" id="IPR002403">
    <property type="entry name" value="Cyt_P450_E_grp-IV"/>
</dbReference>
<reference evidence="10" key="2">
    <citation type="submission" date="2023-05" db="EMBL/GenBank/DDBJ databases">
        <authorList>
            <consortium name="Lawrence Berkeley National Laboratory"/>
            <person name="Steindorff A."/>
            <person name="Hensen N."/>
            <person name="Bonometti L."/>
            <person name="Westerberg I."/>
            <person name="Brannstrom I.O."/>
            <person name="Guillou S."/>
            <person name="Cros-Aarteil S."/>
            <person name="Calhoun S."/>
            <person name="Haridas S."/>
            <person name="Kuo A."/>
            <person name="Mondo S."/>
            <person name="Pangilinan J."/>
            <person name="Riley R."/>
            <person name="Labutti K."/>
            <person name="Andreopoulos B."/>
            <person name="Lipzen A."/>
            <person name="Chen C."/>
            <person name="Yanf M."/>
            <person name="Daum C."/>
            <person name="Ng V."/>
            <person name="Clum A."/>
            <person name="Ohm R."/>
            <person name="Martin F."/>
            <person name="Silar P."/>
            <person name="Natvig D."/>
            <person name="Lalanne C."/>
            <person name="Gautier V."/>
            <person name="Ament-Velasquez S.L."/>
            <person name="Kruys A."/>
            <person name="Hutchinson M.I."/>
            <person name="Powell A.J."/>
            <person name="Barry K."/>
            <person name="Miller A.N."/>
            <person name="Grigoriev I.V."/>
            <person name="Debuchy R."/>
            <person name="Gladieux P."/>
            <person name="Thoren M.H."/>
            <person name="Johannesson H."/>
        </authorList>
    </citation>
    <scope>NUCLEOTIDE SEQUENCE</scope>
    <source>
        <strain evidence="10">CBS 315.58</strain>
    </source>
</reference>
<keyword evidence="5" id="KW-0560">Oxidoreductase</keyword>
<gene>
    <name evidence="10" type="ORF">QBC40DRAFT_188842</name>
</gene>
<dbReference type="Pfam" id="PF00067">
    <property type="entry name" value="p450"/>
    <property type="match status" value="1"/>
</dbReference>
<feature type="transmembrane region" description="Helical" evidence="9">
    <location>
        <begin position="49"/>
        <end position="69"/>
    </location>
</feature>
<dbReference type="InterPro" id="IPR001128">
    <property type="entry name" value="Cyt_P450"/>
</dbReference>
<dbReference type="GO" id="GO:0005506">
    <property type="term" value="F:iron ion binding"/>
    <property type="evidence" value="ECO:0007669"/>
    <property type="project" value="InterPro"/>
</dbReference>
<accession>A0AAN6X4Y7</accession>
<organism evidence="10 11">
    <name type="scientific">Triangularia verruculosa</name>
    <dbReference type="NCBI Taxonomy" id="2587418"/>
    <lineage>
        <taxon>Eukaryota</taxon>
        <taxon>Fungi</taxon>
        <taxon>Dikarya</taxon>
        <taxon>Ascomycota</taxon>
        <taxon>Pezizomycotina</taxon>
        <taxon>Sordariomycetes</taxon>
        <taxon>Sordariomycetidae</taxon>
        <taxon>Sordariales</taxon>
        <taxon>Podosporaceae</taxon>
        <taxon>Triangularia</taxon>
    </lineage>
</organism>
<evidence type="ECO:0000313" key="10">
    <source>
        <dbReference type="EMBL" id="KAK4194149.1"/>
    </source>
</evidence>
<protein>
    <submittedName>
        <fullName evidence="10">Cytochrome P450 E-class, group I</fullName>
    </submittedName>
</protein>
<feature type="transmembrane region" description="Helical" evidence="9">
    <location>
        <begin position="76"/>
        <end position="97"/>
    </location>
</feature>
<keyword evidence="9" id="KW-0472">Membrane</keyword>
<name>A0AAN6X4Y7_9PEZI</name>
<keyword evidence="4 8" id="KW-0479">Metal-binding</keyword>
<dbReference type="GO" id="GO:0016705">
    <property type="term" value="F:oxidoreductase activity, acting on paired donors, with incorporation or reduction of molecular oxygen"/>
    <property type="evidence" value="ECO:0007669"/>
    <property type="project" value="InterPro"/>
</dbReference>
<dbReference type="GO" id="GO:0004497">
    <property type="term" value="F:monooxygenase activity"/>
    <property type="evidence" value="ECO:0007669"/>
    <property type="project" value="UniProtKB-KW"/>
</dbReference>
<evidence type="ECO:0000256" key="4">
    <source>
        <dbReference type="ARBA" id="ARBA00022723"/>
    </source>
</evidence>
<evidence type="ECO:0000256" key="1">
    <source>
        <dbReference type="ARBA" id="ARBA00001971"/>
    </source>
</evidence>
<comment type="cofactor">
    <cofactor evidence="1 8">
        <name>heme</name>
        <dbReference type="ChEBI" id="CHEBI:30413"/>
    </cofactor>
</comment>
<evidence type="ECO:0000256" key="5">
    <source>
        <dbReference type="ARBA" id="ARBA00023002"/>
    </source>
</evidence>
<evidence type="ECO:0000313" key="11">
    <source>
        <dbReference type="Proteomes" id="UP001303160"/>
    </source>
</evidence>
<comment type="caution">
    <text evidence="10">The sequence shown here is derived from an EMBL/GenBank/DDBJ whole genome shotgun (WGS) entry which is preliminary data.</text>
</comment>
<feature type="binding site" description="axial binding residue" evidence="8">
    <location>
        <position position="533"/>
    </location>
    <ligand>
        <name>heme</name>
        <dbReference type="ChEBI" id="CHEBI:30413"/>
    </ligand>
    <ligandPart>
        <name>Fe</name>
        <dbReference type="ChEBI" id="CHEBI:18248"/>
    </ligandPart>
</feature>
<dbReference type="InterPro" id="IPR050121">
    <property type="entry name" value="Cytochrome_P450_monoxygenase"/>
</dbReference>
<keyword evidence="6 8" id="KW-0408">Iron</keyword>
<dbReference type="Gene3D" id="1.10.630.10">
    <property type="entry name" value="Cytochrome P450"/>
    <property type="match status" value="1"/>
</dbReference>
<evidence type="ECO:0000256" key="9">
    <source>
        <dbReference type="SAM" id="Phobius"/>
    </source>
</evidence>
<proteinExistence type="inferred from homology"/>
<keyword evidence="3 8" id="KW-0349">Heme</keyword>
<dbReference type="GO" id="GO:0020037">
    <property type="term" value="F:heme binding"/>
    <property type="evidence" value="ECO:0007669"/>
    <property type="project" value="InterPro"/>
</dbReference>
<dbReference type="PANTHER" id="PTHR24305">
    <property type="entry name" value="CYTOCHROME P450"/>
    <property type="match status" value="1"/>
</dbReference>
<reference evidence="10" key="1">
    <citation type="journal article" date="2023" name="Mol. Phylogenet. Evol.">
        <title>Genome-scale phylogeny and comparative genomics of the fungal order Sordariales.</title>
        <authorList>
            <person name="Hensen N."/>
            <person name="Bonometti L."/>
            <person name="Westerberg I."/>
            <person name="Brannstrom I.O."/>
            <person name="Guillou S."/>
            <person name="Cros-Aarteil S."/>
            <person name="Calhoun S."/>
            <person name="Haridas S."/>
            <person name="Kuo A."/>
            <person name="Mondo S."/>
            <person name="Pangilinan J."/>
            <person name="Riley R."/>
            <person name="LaButti K."/>
            <person name="Andreopoulos B."/>
            <person name="Lipzen A."/>
            <person name="Chen C."/>
            <person name="Yan M."/>
            <person name="Daum C."/>
            <person name="Ng V."/>
            <person name="Clum A."/>
            <person name="Steindorff A."/>
            <person name="Ohm R.A."/>
            <person name="Martin F."/>
            <person name="Silar P."/>
            <person name="Natvig D.O."/>
            <person name="Lalanne C."/>
            <person name="Gautier V."/>
            <person name="Ament-Velasquez S.L."/>
            <person name="Kruys A."/>
            <person name="Hutchinson M.I."/>
            <person name="Powell A.J."/>
            <person name="Barry K."/>
            <person name="Miller A.N."/>
            <person name="Grigoriev I.V."/>
            <person name="Debuchy R."/>
            <person name="Gladieux P."/>
            <person name="Hiltunen Thoren M."/>
            <person name="Johannesson H."/>
        </authorList>
    </citation>
    <scope>NUCLEOTIDE SEQUENCE</scope>
    <source>
        <strain evidence="10">CBS 315.58</strain>
    </source>
</reference>
<dbReference type="EMBL" id="MU864089">
    <property type="protein sequence ID" value="KAK4194149.1"/>
    <property type="molecule type" value="Genomic_DNA"/>
</dbReference>
<sequence>MLNGRFKHILQCSFLVGSHQATNRPLVSPIIMDLLLRHPFFPTPNDFDLVLPCLFASATGFLTHVTYFIRGFHDTSALGIFLVHFATYLALTVYSITHLGISSGLLTSAAIFLSYLTTLFASIITYRLFFHPLRHIPGPFIAKITKLYGPYTARNGQMHLEQTKLLKKYGKFVRIAPNEVFMLSVEGIQKIHLRDSGCRKLNAGIYDVIHFKGAYNLNSILTREEHGPRRKIWERAFTTKALAIHEPKTREVCHTWLDKVASFNGAPINTSLFSLLIPFDHMGKVGFSHEFRSIQAGEENKMLHLLESMFGQFGRTGELCWPLSIAKDLNLGKEAAEFDQLTIEMADRRAAAEDNNKGDILQHFLEDMRSEKPIAFTNKNIFYSDSALVLIGATDTIGVVLSYLFYHLAKHHVYQDLLHSEIKRVYGQTIPEEFTNHDISKIPLLDALINETMRVDNPVANNGPRLTPPEGITVDGIHIPGGVAVRVPGYALHRSEEFYVAPHEFKPERWLDQRKYVKNPEAFMPWLVGPNNCVGKRMGMNVLRLVLAYTVYHYTWDFAPGEDGERIYSESRDNLILKAGPFNAVFTPRVP</sequence>
<dbReference type="Proteomes" id="UP001303160">
    <property type="component" value="Unassembled WGS sequence"/>
</dbReference>
<evidence type="ECO:0000256" key="7">
    <source>
        <dbReference type="ARBA" id="ARBA00023033"/>
    </source>
</evidence>
<feature type="transmembrane region" description="Helical" evidence="9">
    <location>
        <begin position="387"/>
        <end position="406"/>
    </location>
</feature>